<dbReference type="RefSeq" id="WP_166179088.1">
    <property type="nucleotide sequence ID" value="NZ_CP045119.1"/>
</dbReference>
<organism evidence="3 4">
    <name type="scientific">Rubrobacter tropicus</name>
    <dbReference type="NCBI Taxonomy" id="2653851"/>
    <lineage>
        <taxon>Bacteria</taxon>
        <taxon>Bacillati</taxon>
        <taxon>Actinomycetota</taxon>
        <taxon>Rubrobacteria</taxon>
        <taxon>Rubrobacterales</taxon>
        <taxon>Rubrobacteraceae</taxon>
        <taxon>Rubrobacter</taxon>
    </lineage>
</organism>
<dbReference type="Pfam" id="PF01243">
    <property type="entry name" value="PNPOx_N"/>
    <property type="match status" value="1"/>
</dbReference>
<dbReference type="InterPro" id="IPR012349">
    <property type="entry name" value="Split_barrel_FMN-bd"/>
</dbReference>
<dbReference type="InterPro" id="IPR052019">
    <property type="entry name" value="F420H2_bilvrd_red/Heme_oxyg"/>
</dbReference>
<dbReference type="Gene3D" id="2.30.110.10">
    <property type="entry name" value="Electron Transport, Fmn-binding Protein, Chain A"/>
    <property type="match status" value="1"/>
</dbReference>
<feature type="domain" description="Pyridoxamine 5'-phosphate oxidase N-terminal" evidence="2">
    <location>
        <begin position="7"/>
        <end position="142"/>
    </location>
</feature>
<keyword evidence="1" id="KW-0560">Oxidoreductase</keyword>
<evidence type="ECO:0000256" key="1">
    <source>
        <dbReference type="ARBA" id="ARBA00023002"/>
    </source>
</evidence>
<dbReference type="PANTHER" id="PTHR35176:SF6">
    <property type="entry name" value="HEME OXYGENASE HI_0854-RELATED"/>
    <property type="match status" value="1"/>
</dbReference>
<proteinExistence type="predicted"/>
<dbReference type="GO" id="GO:0005829">
    <property type="term" value="C:cytosol"/>
    <property type="evidence" value="ECO:0007669"/>
    <property type="project" value="TreeGrafter"/>
</dbReference>
<dbReference type="InterPro" id="IPR011576">
    <property type="entry name" value="Pyridox_Oxase_N"/>
</dbReference>
<accession>A0A6G8QDT8</accession>
<reference evidence="3 4" key="1">
    <citation type="submission" date="2019-10" db="EMBL/GenBank/DDBJ databases">
        <title>Rubrobacter sp nov SCSIO 52090 isolated from a deep-sea sediment in the South China Sea.</title>
        <authorList>
            <person name="Chen R.W."/>
        </authorList>
    </citation>
    <scope>NUCLEOTIDE SEQUENCE [LARGE SCALE GENOMIC DNA]</scope>
    <source>
        <strain evidence="3 4">SCSIO 52909</strain>
    </source>
</reference>
<dbReference type="PANTHER" id="PTHR35176">
    <property type="entry name" value="HEME OXYGENASE HI_0854-RELATED"/>
    <property type="match status" value="1"/>
</dbReference>
<sequence length="150" mass="16854">MPRQMTEQERQEFLSEPHVAVLSVARGGDRPPHTTPVWYAYEPGGEVTFFTGTQGRKSRKAGLVHDAGTLSLTVQREEFPYGYVTVEGTVVGEERPPSFDRALTVARRYMPEEAARGFVEAEFGHPASEFVLFTVRPDRWLTFDFADEAG</sequence>
<dbReference type="EMBL" id="CP045119">
    <property type="protein sequence ID" value="QIN84670.1"/>
    <property type="molecule type" value="Genomic_DNA"/>
</dbReference>
<evidence type="ECO:0000259" key="2">
    <source>
        <dbReference type="Pfam" id="PF01243"/>
    </source>
</evidence>
<dbReference type="SUPFAM" id="SSF50475">
    <property type="entry name" value="FMN-binding split barrel"/>
    <property type="match status" value="1"/>
</dbReference>
<dbReference type="GO" id="GO:0016627">
    <property type="term" value="F:oxidoreductase activity, acting on the CH-CH group of donors"/>
    <property type="evidence" value="ECO:0007669"/>
    <property type="project" value="TreeGrafter"/>
</dbReference>
<gene>
    <name evidence="3" type="ORF">GBA63_19950</name>
</gene>
<protein>
    <submittedName>
        <fullName evidence="3">Pyridoxamine 5-phosphate oxidase</fullName>
    </submittedName>
</protein>
<keyword evidence="4" id="KW-1185">Reference proteome</keyword>
<evidence type="ECO:0000313" key="4">
    <source>
        <dbReference type="Proteomes" id="UP000501452"/>
    </source>
</evidence>
<dbReference type="AlphaFoldDB" id="A0A6G8QDT8"/>
<name>A0A6G8QDT8_9ACTN</name>
<dbReference type="Proteomes" id="UP000501452">
    <property type="component" value="Chromosome"/>
</dbReference>
<evidence type="ECO:0000313" key="3">
    <source>
        <dbReference type="EMBL" id="QIN84670.1"/>
    </source>
</evidence>
<dbReference type="GO" id="GO:0070967">
    <property type="term" value="F:coenzyme F420 binding"/>
    <property type="evidence" value="ECO:0007669"/>
    <property type="project" value="TreeGrafter"/>
</dbReference>
<dbReference type="KEGG" id="rub:GBA63_19950"/>